<accession>A0A1I6MG48</accession>
<name>A0A1I6MG48_9BACT</name>
<gene>
    <name evidence="1" type="ORF">SAMN05421771_2563</name>
</gene>
<organism evidence="1 2">
    <name type="scientific">Granulicella pectinivorans</name>
    <dbReference type="NCBI Taxonomy" id="474950"/>
    <lineage>
        <taxon>Bacteria</taxon>
        <taxon>Pseudomonadati</taxon>
        <taxon>Acidobacteriota</taxon>
        <taxon>Terriglobia</taxon>
        <taxon>Terriglobales</taxon>
        <taxon>Acidobacteriaceae</taxon>
        <taxon>Granulicella</taxon>
    </lineage>
</organism>
<dbReference type="Proteomes" id="UP000199024">
    <property type="component" value="Unassembled WGS sequence"/>
</dbReference>
<sequence length="85" mass="8990">MQTTSSPSLGANPTDYIVTNNSTANVVHGSACTPTSNVSFAPTTPGTPTASLQILSSSSSSPPTSFRSAAQLWIRRKRIRRKIEP</sequence>
<dbReference type="EMBL" id="FOZL01000001">
    <property type="protein sequence ID" value="SFS14591.1"/>
    <property type="molecule type" value="Genomic_DNA"/>
</dbReference>
<protein>
    <submittedName>
        <fullName evidence="1">Uncharacterized protein</fullName>
    </submittedName>
</protein>
<keyword evidence="2" id="KW-1185">Reference proteome</keyword>
<proteinExistence type="predicted"/>
<dbReference type="AlphaFoldDB" id="A0A1I6MG48"/>
<dbReference type="RefSeq" id="WP_141223914.1">
    <property type="nucleotide sequence ID" value="NZ_FOZL01000001.1"/>
</dbReference>
<evidence type="ECO:0000313" key="2">
    <source>
        <dbReference type="Proteomes" id="UP000199024"/>
    </source>
</evidence>
<reference evidence="1 2" key="1">
    <citation type="submission" date="2016-10" db="EMBL/GenBank/DDBJ databases">
        <authorList>
            <person name="de Groot N.N."/>
        </authorList>
    </citation>
    <scope>NUCLEOTIDE SEQUENCE [LARGE SCALE GENOMIC DNA]</scope>
    <source>
        <strain evidence="1 2">DSM 21001</strain>
    </source>
</reference>
<dbReference type="STRING" id="474950.SAMN05421771_2563"/>
<evidence type="ECO:0000313" key="1">
    <source>
        <dbReference type="EMBL" id="SFS14591.1"/>
    </source>
</evidence>